<keyword evidence="5" id="KW-1185">Reference proteome</keyword>
<dbReference type="InterPro" id="IPR005135">
    <property type="entry name" value="Endo/exonuclease/phosphatase"/>
</dbReference>
<evidence type="ECO:0000256" key="2">
    <source>
        <dbReference type="SAM" id="Phobius"/>
    </source>
</evidence>
<keyword evidence="4" id="KW-0540">Nuclease</keyword>
<gene>
    <name evidence="4" type="ORF">SAMN05421823_102296</name>
</gene>
<dbReference type="AlphaFoldDB" id="A0A1G9AGS7"/>
<feature type="transmembrane region" description="Helical" evidence="2">
    <location>
        <begin position="35"/>
        <end position="53"/>
    </location>
</feature>
<keyword evidence="2" id="KW-0812">Transmembrane</keyword>
<evidence type="ECO:0000256" key="1">
    <source>
        <dbReference type="SAM" id="MobiDB-lite"/>
    </source>
</evidence>
<dbReference type="SUPFAM" id="SSF56219">
    <property type="entry name" value="DNase I-like"/>
    <property type="match status" value="1"/>
</dbReference>
<evidence type="ECO:0000313" key="4">
    <source>
        <dbReference type="EMBL" id="SDK26547.1"/>
    </source>
</evidence>
<dbReference type="GO" id="GO:0004527">
    <property type="term" value="F:exonuclease activity"/>
    <property type="evidence" value="ECO:0007669"/>
    <property type="project" value="UniProtKB-KW"/>
</dbReference>
<protein>
    <submittedName>
        <fullName evidence="4">Uncharacterized conserved protein YafD, endonuclease/exonuclease/phosphatase (EEP) superfamily</fullName>
    </submittedName>
</protein>
<feature type="region of interest" description="Disordered" evidence="1">
    <location>
        <begin position="321"/>
        <end position="351"/>
    </location>
</feature>
<dbReference type="Pfam" id="PF03372">
    <property type="entry name" value="Exo_endo_phos"/>
    <property type="match status" value="1"/>
</dbReference>
<proteinExistence type="predicted"/>
<dbReference type="STRING" id="1075417.SAMN05421823_102296"/>
<dbReference type="OrthoDB" id="9796594at2"/>
<keyword evidence="4" id="KW-0269">Exonuclease</keyword>
<sequence>MEYLLFFLSGLFLLISVLPLFRTDFWWVRVWDFPRAQIFLFSAILLGFNLWYLQFDGAAPVVFTVLLAAAMIYQGVMIAPFTPFYPKQATSAKHPDDECSFTLVEANVRMENKETEAFVELAKEVDPDILVVNEPNQWWADRIQELDDRYPFCVKNPLDNTYGMILYSKLPLIDPTINYLVDDEVPSIHTFVELPNKARFELYCVHPQPPEIGSNTDDRDAELLIVAKKSRKSDVPTIVTGDLNDVAWSFTTKLFQKISHMVDPRVGRGFFNTYNAHIPFFRYPLDHVFYSPKFTLIRMERLRKYGSDHYPILISLCLQPEREQEQDTPVADAEDKEIAEEMIQKPFEQEN</sequence>
<feature type="domain" description="Endonuclease/exonuclease/phosphatase" evidence="3">
    <location>
        <begin position="106"/>
        <end position="309"/>
    </location>
</feature>
<dbReference type="RefSeq" id="WP_089679831.1">
    <property type="nucleotide sequence ID" value="NZ_FNFO01000002.1"/>
</dbReference>
<dbReference type="EMBL" id="FNFO01000002">
    <property type="protein sequence ID" value="SDK26547.1"/>
    <property type="molecule type" value="Genomic_DNA"/>
</dbReference>
<name>A0A1G9AGS7_9BACT</name>
<keyword evidence="4" id="KW-0378">Hydrolase</keyword>
<dbReference type="Gene3D" id="3.60.10.10">
    <property type="entry name" value="Endonuclease/exonuclease/phosphatase"/>
    <property type="match status" value="1"/>
</dbReference>
<organism evidence="4 5">
    <name type="scientific">Catalinimonas alkaloidigena</name>
    <dbReference type="NCBI Taxonomy" id="1075417"/>
    <lineage>
        <taxon>Bacteria</taxon>
        <taxon>Pseudomonadati</taxon>
        <taxon>Bacteroidota</taxon>
        <taxon>Cytophagia</taxon>
        <taxon>Cytophagales</taxon>
        <taxon>Catalimonadaceae</taxon>
        <taxon>Catalinimonas</taxon>
    </lineage>
</organism>
<keyword evidence="4" id="KW-0255">Endonuclease</keyword>
<feature type="transmembrane region" description="Helical" evidence="2">
    <location>
        <begin position="60"/>
        <end position="81"/>
    </location>
</feature>
<dbReference type="InterPro" id="IPR036691">
    <property type="entry name" value="Endo/exonu/phosph_ase_sf"/>
</dbReference>
<accession>A0A1G9AGS7</accession>
<evidence type="ECO:0000313" key="5">
    <source>
        <dbReference type="Proteomes" id="UP000198510"/>
    </source>
</evidence>
<keyword evidence="2" id="KW-1133">Transmembrane helix</keyword>
<evidence type="ECO:0000259" key="3">
    <source>
        <dbReference type="Pfam" id="PF03372"/>
    </source>
</evidence>
<keyword evidence="2" id="KW-0472">Membrane</keyword>
<dbReference type="GO" id="GO:0004519">
    <property type="term" value="F:endonuclease activity"/>
    <property type="evidence" value="ECO:0007669"/>
    <property type="project" value="UniProtKB-KW"/>
</dbReference>
<dbReference type="Proteomes" id="UP000198510">
    <property type="component" value="Unassembled WGS sequence"/>
</dbReference>
<reference evidence="4 5" key="1">
    <citation type="submission" date="2016-10" db="EMBL/GenBank/DDBJ databases">
        <authorList>
            <person name="de Groot N.N."/>
        </authorList>
    </citation>
    <scope>NUCLEOTIDE SEQUENCE [LARGE SCALE GENOMIC DNA]</scope>
    <source>
        <strain evidence="4 5">DSM 25186</strain>
    </source>
</reference>